<dbReference type="InterPro" id="IPR008259">
    <property type="entry name" value="FMN_hydac_DH_AS"/>
</dbReference>
<comment type="cofactor">
    <cofactor evidence="1">
        <name>FMN</name>
        <dbReference type="ChEBI" id="CHEBI:58210"/>
    </cofactor>
</comment>
<dbReference type="CDD" id="cd02809">
    <property type="entry name" value="alpha_hydroxyacid_oxid_FMN"/>
    <property type="match status" value="1"/>
</dbReference>
<keyword evidence="10" id="KW-1185">Reference proteome</keyword>
<dbReference type="PANTHER" id="PTHR10578">
    <property type="entry name" value="S -2-HYDROXY-ACID OXIDASE-RELATED"/>
    <property type="match status" value="1"/>
</dbReference>
<dbReference type="PROSITE" id="PS00557">
    <property type="entry name" value="FMN_HYDROXY_ACID_DH_1"/>
    <property type="match status" value="1"/>
</dbReference>
<dbReference type="Gene3D" id="3.20.20.70">
    <property type="entry name" value="Aldolase class I"/>
    <property type="match status" value="1"/>
</dbReference>
<comment type="similarity">
    <text evidence="5">Belongs to the FMN-dependent alpha-hydroxy acid dehydrogenase family.</text>
</comment>
<dbReference type="GO" id="GO:0010181">
    <property type="term" value="F:FMN binding"/>
    <property type="evidence" value="ECO:0007669"/>
    <property type="project" value="InterPro"/>
</dbReference>
<evidence type="ECO:0000256" key="4">
    <source>
        <dbReference type="ARBA" id="ARBA00023002"/>
    </source>
</evidence>
<feature type="binding site" evidence="7">
    <location>
        <begin position="273"/>
        <end position="277"/>
    </location>
    <ligand>
        <name>FMN</name>
        <dbReference type="ChEBI" id="CHEBI:58210"/>
    </ligand>
</feature>
<accession>A0A8J3J577</accession>
<feature type="binding site" evidence="7">
    <location>
        <position position="126"/>
    </location>
    <ligand>
        <name>FMN</name>
        <dbReference type="ChEBI" id="CHEBI:58210"/>
    </ligand>
</feature>
<evidence type="ECO:0000256" key="7">
    <source>
        <dbReference type="PIRSR" id="PIRSR000138-2"/>
    </source>
</evidence>
<dbReference type="EMBL" id="BOMB01000031">
    <property type="protein sequence ID" value="GID14348.1"/>
    <property type="molecule type" value="Genomic_DNA"/>
</dbReference>
<evidence type="ECO:0000256" key="6">
    <source>
        <dbReference type="PIRSR" id="PIRSR000138-1"/>
    </source>
</evidence>
<organism evidence="9 10">
    <name type="scientific">Actinocatenispora rupis</name>
    <dbReference type="NCBI Taxonomy" id="519421"/>
    <lineage>
        <taxon>Bacteria</taxon>
        <taxon>Bacillati</taxon>
        <taxon>Actinomycetota</taxon>
        <taxon>Actinomycetes</taxon>
        <taxon>Micromonosporales</taxon>
        <taxon>Micromonosporaceae</taxon>
        <taxon>Actinocatenispora</taxon>
    </lineage>
</organism>
<evidence type="ECO:0000313" key="10">
    <source>
        <dbReference type="Proteomes" id="UP000612808"/>
    </source>
</evidence>
<dbReference type="InterPro" id="IPR000262">
    <property type="entry name" value="FMN-dep_DH"/>
</dbReference>
<protein>
    <submittedName>
        <fullName evidence="9">Alpha-hydroxy-acid oxidizing enzyme</fullName>
    </submittedName>
</protein>
<feature type="binding site" evidence="7">
    <location>
        <position position="128"/>
    </location>
    <ligand>
        <name>glyoxylate</name>
        <dbReference type="ChEBI" id="CHEBI:36655"/>
    </ligand>
</feature>
<dbReference type="InterPro" id="IPR013785">
    <property type="entry name" value="Aldolase_TIM"/>
</dbReference>
<evidence type="ECO:0000256" key="1">
    <source>
        <dbReference type="ARBA" id="ARBA00001917"/>
    </source>
</evidence>
<keyword evidence="2 7" id="KW-0285">Flavoprotein</keyword>
<dbReference type="PROSITE" id="PS51349">
    <property type="entry name" value="FMN_HYDROXY_ACID_DH_2"/>
    <property type="match status" value="1"/>
</dbReference>
<feature type="binding site" evidence="7">
    <location>
        <position position="105"/>
    </location>
    <ligand>
        <name>FMN</name>
        <dbReference type="ChEBI" id="CHEBI:58210"/>
    </ligand>
</feature>
<gene>
    <name evidence="9" type="ORF">Aru02nite_52370</name>
</gene>
<evidence type="ECO:0000256" key="2">
    <source>
        <dbReference type="ARBA" id="ARBA00022630"/>
    </source>
</evidence>
<dbReference type="Pfam" id="PF01070">
    <property type="entry name" value="FMN_dh"/>
    <property type="match status" value="1"/>
</dbReference>
<feature type="binding site" evidence="7">
    <location>
        <begin position="76"/>
        <end position="78"/>
    </location>
    <ligand>
        <name>FMN</name>
        <dbReference type="ChEBI" id="CHEBI:58210"/>
    </ligand>
</feature>
<sequence length="350" mass="35937">MLRLLAEQARTARDRLPADVHDYYATGSGEEVTLGEAEAGWLRHRYRPRVLRDVSHVDTAVRLLDAPLAAPVLVAPTAFHGGLHPDGEVATARGTGAAGSLLVLSSRSSRRIEDVAAAATGPWWFQVYVLADPSLSRHLARRAVAAGAGALVLTVDTPYTGTKARGGGPPVTDREYLVNLGEHLAAGTDPDTATSQDPACTLDTLHDLTDQGVPVFAKGVLRGDDAVDCLSAGAAGIIVSNHGGRQLDRAVDTAYALPDVVAAVAGRAPVLVDGGIRSGRDVLTALALGADAVLLGRPILWALAADGATGVTAALDAVRTDLAEALALAGATSPTDLPDGLLADTAPPRP</sequence>
<dbReference type="AlphaFoldDB" id="A0A8J3J577"/>
<feature type="binding site" evidence="7">
    <location>
        <position position="218"/>
    </location>
    <ligand>
        <name>FMN</name>
        <dbReference type="ChEBI" id="CHEBI:58210"/>
    </ligand>
</feature>
<feature type="binding site" evidence="7">
    <location>
        <position position="23"/>
    </location>
    <ligand>
        <name>glyoxylate</name>
        <dbReference type="ChEBI" id="CHEBI:36655"/>
    </ligand>
</feature>
<name>A0A8J3J577_9ACTN</name>
<feature type="binding site" evidence="7">
    <location>
        <begin position="296"/>
        <end position="297"/>
    </location>
    <ligand>
        <name>FMN</name>
        <dbReference type="ChEBI" id="CHEBI:58210"/>
    </ligand>
</feature>
<keyword evidence="3 7" id="KW-0288">FMN</keyword>
<proteinExistence type="inferred from homology"/>
<dbReference type="PIRSF" id="PIRSF000138">
    <property type="entry name" value="Al-hdrx_acd_dh"/>
    <property type="match status" value="1"/>
</dbReference>
<feature type="active site" description="Proton acceptor" evidence="6">
    <location>
        <position position="242"/>
    </location>
</feature>
<dbReference type="InterPro" id="IPR037396">
    <property type="entry name" value="FMN_HAD"/>
</dbReference>
<dbReference type="RefSeq" id="WP_239076953.1">
    <property type="nucleotide sequence ID" value="NZ_BAAAZM010000030.1"/>
</dbReference>
<feature type="binding site" evidence="7">
    <location>
        <position position="240"/>
    </location>
    <ligand>
        <name>FMN</name>
        <dbReference type="ChEBI" id="CHEBI:58210"/>
    </ligand>
</feature>
<feature type="binding site" evidence="7">
    <location>
        <position position="245"/>
    </location>
    <ligand>
        <name>glyoxylate</name>
        <dbReference type="ChEBI" id="CHEBI:36655"/>
    </ligand>
</feature>
<comment type="caution">
    <text evidence="9">The sequence shown here is derived from an EMBL/GenBank/DDBJ whole genome shotgun (WGS) entry which is preliminary data.</text>
</comment>
<evidence type="ECO:0000256" key="3">
    <source>
        <dbReference type="ARBA" id="ARBA00022643"/>
    </source>
</evidence>
<feature type="binding site" evidence="7">
    <location>
        <position position="154"/>
    </location>
    <ligand>
        <name>FMN</name>
        <dbReference type="ChEBI" id="CHEBI:58210"/>
    </ligand>
</feature>
<dbReference type="PANTHER" id="PTHR10578:SF107">
    <property type="entry name" value="2-HYDROXYACID OXIDASE 1"/>
    <property type="match status" value="1"/>
</dbReference>
<dbReference type="Proteomes" id="UP000612808">
    <property type="component" value="Unassembled WGS sequence"/>
</dbReference>
<dbReference type="GO" id="GO:0016491">
    <property type="term" value="F:oxidoreductase activity"/>
    <property type="evidence" value="ECO:0007669"/>
    <property type="project" value="UniProtKB-KW"/>
</dbReference>
<reference evidence="9" key="1">
    <citation type="submission" date="2021-01" db="EMBL/GenBank/DDBJ databases">
        <title>Whole genome shotgun sequence of Actinocatenispora rupis NBRC 107355.</title>
        <authorList>
            <person name="Komaki H."/>
            <person name="Tamura T."/>
        </authorList>
    </citation>
    <scope>NUCLEOTIDE SEQUENCE</scope>
    <source>
        <strain evidence="9">NBRC 107355</strain>
    </source>
</reference>
<feature type="binding site" evidence="7">
    <location>
        <position position="242"/>
    </location>
    <ligand>
        <name>glyoxylate</name>
        <dbReference type="ChEBI" id="CHEBI:36655"/>
    </ligand>
</feature>
<dbReference type="SUPFAM" id="SSF51395">
    <property type="entry name" value="FMN-linked oxidoreductases"/>
    <property type="match status" value="1"/>
</dbReference>
<dbReference type="InterPro" id="IPR012133">
    <property type="entry name" value="Alpha-hydoxy_acid_DH_FMN"/>
</dbReference>
<feature type="domain" description="FMN hydroxy acid dehydrogenase" evidence="8">
    <location>
        <begin position="1"/>
        <end position="347"/>
    </location>
</feature>
<evidence type="ECO:0000256" key="5">
    <source>
        <dbReference type="ARBA" id="ARBA00024042"/>
    </source>
</evidence>
<keyword evidence="4" id="KW-0560">Oxidoreductase</keyword>
<evidence type="ECO:0000259" key="8">
    <source>
        <dbReference type="PROSITE" id="PS51349"/>
    </source>
</evidence>
<evidence type="ECO:0000313" key="9">
    <source>
        <dbReference type="EMBL" id="GID14348.1"/>
    </source>
</evidence>